<dbReference type="FunFam" id="3.30.1360.60:FF:000001">
    <property type="entry name" value="PTS system glucose-specific IIBC component PtsG"/>
    <property type="match status" value="1"/>
</dbReference>
<dbReference type="Gene3D" id="2.70.70.10">
    <property type="entry name" value="Glucose Permease (Domain IIA)"/>
    <property type="match status" value="1"/>
</dbReference>
<dbReference type="AlphaFoldDB" id="A0A125W2X5"/>
<feature type="domain" description="PTS EIIB type-1" evidence="19">
    <location>
        <begin position="17"/>
        <end position="99"/>
    </location>
</feature>
<protein>
    <recommendedName>
        <fullName evidence="14">PTS system sucrose-specific EIIBCA component</fullName>
        <ecNumber evidence="11">2.7.1.211</ecNumber>
    </recommendedName>
    <alternativeName>
        <fullName evidence="15">EIIBCA-Scr</fullName>
    </alternativeName>
</protein>
<evidence type="ECO:0000256" key="16">
    <source>
        <dbReference type="PROSITE-ProRule" id="PRU00421"/>
    </source>
</evidence>
<dbReference type="GO" id="GO:0009401">
    <property type="term" value="P:phosphoenolpyruvate-dependent sugar phosphotransferase system"/>
    <property type="evidence" value="ECO:0007669"/>
    <property type="project" value="UniProtKB-KW"/>
</dbReference>
<evidence type="ECO:0000256" key="14">
    <source>
        <dbReference type="ARBA" id="ARBA00074554"/>
    </source>
</evidence>
<reference evidence="21 22" key="1">
    <citation type="submission" date="2010-07" db="EMBL/GenBank/DDBJ databases">
        <authorList>
            <person name="Sid Ahmed O."/>
        </authorList>
    </citation>
    <scope>NUCLEOTIDE SEQUENCE [LARGE SCALE GENOMIC DNA]</scope>
    <source>
        <strain evidence="21 22">TX4248</strain>
    </source>
</reference>
<comment type="caution">
    <text evidence="21">The sequence shown here is derived from an EMBL/GenBank/DDBJ whole genome shotgun (WGS) entry which is preliminary data.</text>
</comment>
<comment type="subcellular location">
    <subcellularLocation>
        <location evidence="1">Cell membrane</location>
        <topology evidence="1">Multi-pass membrane protein</topology>
    </subcellularLocation>
</comment>
<keyword evidence="9 17" id="KW-1133">Transmembrane helix</keyword>
<evidence type="ECO:0000256" key="4">
    <source>
        <dbReference type="ARBA" id="ARBA00022597"/>
    </source>
</evidence>
<feature type="transmembrane region" description="Helical" evidence="17">
    <location>
        <begin position="211"/>
        <end position="234"/>
    </location>
</feature>
<evidence type="ECO:0000313" key="22">
    <source>
        <dbReference type="Proteomes" id="UP000004846"/>
    </source>
</evidence>
<dbReference type="Proteomes" id="UP000004846">
    <property type="component" value="Unassembled WGS sequence"/>
</dbReference>
<evidence type="ECO:0000256" key="1">
    <source>
        <dbReference type="ARBA" id="ARBA00004651"/>
    </source>
</evidence>
<feature type="transmembrane region" description="Helical" evidence="17">
    <location>
        <begin position="121"/>
        <end position="148"/>
    </location>
</feature>
<comment type="function">
    <text evidence="12">The phosphoenolpyruvate-dependent sugar phosphotransferase system (sugar PTS), a major carbohydrate active transport system, catalyzes the phosphorylation of incoming sugar substrates concomitantly with their translocation across the cell membrane. This system is involved in sucrose transport.</text>
</comment>
<evidence type="ECO:0000259" key="18">
    <source>
        <dbReference type="PROSITE" id="PS51093"/>
    </source>
</evidence>
<name>A0A125W2X5_ENTFL</name>
<dbReference type="InterPro" id="IPR050558">
    <property type="entry name" value="PTS_Sugar-Specific_Components"/>
</dbReference>
<evidence type="ECO:0000256" key="2">
    <source>
        <dbReference type="ARBA" id="ARBA00022448"/>
    </source>
</evidence>
<feature type="transmembrane region" description="Helical" evidence="17">
    <location>
        <begin position="186"/>
        <end position="205"/>
    </location>
</feature>
<evidence type="ECO:0000256" key="11">
    <source>
        <dbReference type="ARBA" id="ARBA00044053"/>
    </source>
</evidence>
<dbReference type="GO" id="GO:0015771">
    <property type="term" value="P:trehalose transport"/>
    <property type="evidence" value="ECO:0007669"/>
    <property type="project" value="TreeGrafter"/>
</dbReference>
<evidence type="ECO:0000256" key="15">
    <source>
        <dbReference type="ARBA" id="ARBA00081008"/>
    </source>
</evidence>
<dbReference type="PROSITE" id="PS00371">
    <property type="entry name" value="PTS_EIIA_TYPE_1_HIS"/>
    <property type="match status" value="1"/>
</dbReference>
<dbReference type="PROSITE" id="PS01035">
    <property type="entry name" value="PTS_EIIB_TYPE_1_CYS"/>
    <property type="match status" value="1"/>
</dbReference>
<evidence type="ECO:0000259" key="20">
    <source>
        <dbReference type="PROSITE" id="PS51103"/>
    </source>
</evidence>
<feature type="transmembrane region" description="Helical" evidence="17">
    <location>
        <begin position="289"/>
        <end position="312"/>
    </location>
</feature>
<dbReference type="NCBIfam" id="TIGR00830">
    <property type="entry name" value="PTBA"/>
    <property type="match status" value="1"/>
</dbReference>
<organism evidence="21 22">
    <name type="scientific">Enterococcus faecalis TX4248</name>
    <dbReference type="NCBI Taxonomy" id="749495"/>
    <lineage>
        <taxon>Bacteria</taxon>
        <taxon>Bacillati</taxon>
        <taxon>Bacillota</taxon>
        <taxon>Bacilli</taxon>
        <taxon>Lactobacillales</taxon>
        <taxon>Enterococcaceae</taxon>
        <taxon>Enterococcus</taxon>
    </lineage>
</organism>
<dbReference type="Gene3D" id="3.30.1360.60">
    <property type="entry name" value="Glucose permease domain IIB"/>
    <property type="match status" value="1"/>
</dbReference>
<evidence type="ECO:0000256" key="12">
    <source>
        <dbReference type="ARBA" id="ARBA00045139"/>
    </source>
</evidence>
<gene>
    <name evidence="21" type="ORF">HMPREF9498_02779</name>
</gene>
<comment type="catalytic activity">
    <reaction evidence="13">
        <text>N(pros)-phospho-L-histidyl-[protein](out) + sucrose = sucrose 6(G)-phosphate(in) + L-histidyl-[protein]</text>
        <dbReference type="Rhea" id="RHEA:49236"/>
        <dbReference type="Rhea" id="RHEA-COMP:9745"/>
        <dbReference type="Rhea" id="RHEA-COMP:9746"/>
        <dbReference type="ChEBI" id="CHEBI:17992"/>
        <dbReference type="ChEBI" id="CHEBI:29979"/>
        <dbReference type="ChEBI" id="CHEBI:64837"/>
        <dbReference type="ChEBI" id="CHEBI:91002"/>
        <dbReference type="EC" id="2.7.1.211"/>
    </reaction>
</comment>
<evidence type="ECO:0000313" key="21">
    <source>
        <dbReference type="EMBL" id="EFM81637.1"/>
    </source>
</evidence>
<dbReference type="PROSITE" id="PS51103">
    <property type="entry name" value="PTS_EIIC_TYPE_1"/>
    <property type="match status" value="1"/>
</dbReference>
<dbReference type="GO" id="GO:0016301">
    <property type="term" value="F:kinase activity"/>
    <property type="evidence" value="ECO:0007669"/>
    <property type="project" value="UniProtKB-KW"/>
</dbReference>
<dbReference type="NCBIfam" id="TIGR01995">
    <property type="entry name" value="PTS-II-ABC-beta"/>
    <property type="match status" value="1"/>
</dbReference>
<sequence>MILKINGNEDLEMSKNQEIAARVLKAVGGEGNVNSVVHCATRLRFKLKDENKADTAALNADPDVIQVVQSAGQYQVVIGSHVSDVYKDLMANSGLGNDSDNREKESGGNIFNRLIDIISSIFTPFLGAMAGAGVLKGFLTLAVTMGWLADTSGVYLVLFSIADGLFTFLPIMLAFTAAKKFNTNPFLAVALAMALVHPSITALAGKTISFAGLPVIIGPSGYTSSVLPIILAVFAQSYVERFFKKVIPSFLQIICVPLAVFLIMAPVTFLAIGPIGTVIGDWLGQGYNAIYAFSPIIAGLLMGSLWQVLVMFGMHWGFVPIMMLNLTQGGDTMVPMLLPAVIAQGGAALAVFFLTKNVKLKGLALSSSITTIFGITEPTVYGVTLPLKKPFIAACIGGGIGGAFVAMNHVKNFTFGLVSMLSLPGFIPAETKDTAPMITGAIGAGIAFIIAFVLTFVLRFEDQPNSETATEKTETDKMVAPVKTNQEDKIILASPLQGEILPLEKVQDPVFASGALGKGVAIEPTEGKLYAPADGEITTLFPTGHAVGLTTTEGVELLMHIGMDTVELDGKGFELSVKQGDSVKKGDLLVTFDIAAIKEAGYPVVTPIVVTNTNDYLDVLDMNQTDVLHGEDFLAIIK</sequence>
<feature type="transmembrane region" description="Helical" evidence="17">
    <location>
        <begin position="333"/>
        <end position="354"/>
    </location>
</feature>
<evidence type="ECO:0000256" key="17">
    <source>
        <dbReference type="SAM" id="Phobius"/>
    </source>
</evidence>
<evidence type="ECO:0000256" key="8">
    <source>
        <dbReference type="ARBA" id="ARBA00022777"/>
    </source>
</evidence>
<evidence type="ECO:0000256" key="13">
    <source>
        <dbReference type="ARBA" id="ARBA00048931"/>
    </source>
</evidence>
<dbReference type="GO" id="GO:0022878">
    <property type="term" value="F:protein-N(PI)-phosphohistidine-sucrose phosphotransferase system transporter activity"/>
    <property type="evidence" value="ECO:0007669"/>
    <property type="project" value="RHEA"/>
</dbReference>
<dbReference type="PANTHER" id="PTHR30175">
    <property type="entry name" value="PHOSPHOTRANSFERASE SYSTEM TRANSPORT PROTEIN"/>
    <property type="match status" value="1"/>
</dbReference>
<dbReference type="InterPro" id="IPR011297">
    <property type="entry name" value="PTS_IIABC_b_glu"/>
</dbReference>
<feature type="domain" description="PTS EIIA type-1" evidence="18">
    <location>
        <begin position="508"/>
        <end position="612"/>
    </location>
</feature>
<dbReference type="GO" id="GO:0090589">
    <property type="term" value="F:protein-phosphocysteine-trehalose phosphotransferase system transporter activity"/>
    <property type="evidence" value="ECO:0007669"/>
    <property type="project" value="TreeGrafter"/>
</dbReference>
<dbReference type="FunFam" id="2.70.70.10:FF:000001">
    <property type="entry name" value="PTS system glucose-specific IIA component"/>
    <property type="match status" value="1"/>
</dbReference>
<dbReference type="PROSITE" id="PS51093">
    <property type="entry name" value="PTS_EIIA_TYPE_1"/>
    <property type="match status" value="1"/>
</dbReference>
<evidence type="ECO:0000256" key="10">
    <source>
        <dbReference type="ARBA" id="ARBA00023136"/>
    </source>
</evidence>
<keyword evidence="2" id="KW-0813">Transport</keyword>
<dbReference type="InterPro" id="IPR013013">
    <property type="entry name" value="PTS_EIIC_1"/>
</dbReference>
<feature type="transmembrane region" description="Helical" evidence="17">
    <location>
        <begin position="246"/>
        <end position="269"/>
    </location>
</feature>
<dbReference type="InterPro" id="IPR003352">
    <property type="entry name" value="PTS_EIIC"/>
</dbReference>
<dbReference type="EC" id="2.7.1.211" evidence="11"/>
<proteinExistence type="predicted"/>
<dbReference type="EMBL" id="AEBR01000102">
    <property type="protein sequence ID" value="EFM81637.1"/>
    <property type="molecule type" value="Genomic_DNA"/>
</dbReference>
<dbReference type="InterPro" id="IPR001996">
    <property type="entry name" value="PTS_IIB_1"/>
</dbReference>
<dbReference type="Pfam" id="PF02378">
    <property type="entry name" value="PTS_EIIC"/>
    <property type="match status" value="1"/>
</dbReference>
<keyword evidence="8" id="KW-0418">Kinase</keyword>
<dbReference type="InterPro" id="IPR011055">
    <property type="entry name" value="Dup_hybrid_motif"/>
</dbReference>
<dbReference type="InterPro" id="IPR036878">
    <property type="entry name" value="Glu_permease_IIB"/>
</dbReference>
<dbReference type="GO" id="GO:0005886">
    <property type="term" value="C:plasma membrane"/>
    <property type="evidence" value="ECO:0007669"/>
    <property type="project" value="UniProtKB-SubCell"/>
</dbReference>
<evidence type="ECO:0000256" key="5">
    <source>
        <dbReference type="ARBA" id="ARBA00022679"/>
    </source>
</evidence>
<evidence type="ECO:0000256" key="9">
    <source>
        <dbReference type="ARBA" id="ARBA00022989"/>
    </source>
</evidence>
<dbReference type="CDD" id="cd00212">
    <property type="entry name" value="PTS_IIB_glc"/>
    <property type="match status" value="1"/>
</dbReference>
<evidence type="ECO:0000256" key="3">
    <source>
        <dbReference type="ARBA" id="ARBA00022475"/>
    </source>
</evidence>
<dbReference type="InterPro" id="IPR018113">
    <property type="entry name" value="PTrfase_EIIB_Cys"/>
</dbReference>
<dbReference type="HOGENOM" id="CLU_012312_2_2_9"/>
<evidence type="ECO:0000256" key="7">
    <source>
        <dbReference type="ARBA" id="ARBA00022692"/>
    </source>
</evidence>
<feature type="transmembrane region" description="Helical" evidence="17">
    <location>
        <begin position="435"/>
        <end position="458"/>
    </location>
</feature>
<feature type="domain" description="PTS EIIC type-1" evidence="20">
    <location>
        <begin position="116"/>
        <end position="470"/>
    </location>
</feature>
<keyword evidence="10 17" id="KW-0472">Membrane</keyword>
<feature type="active site" description="Phosphocysteine intermediate; for EIIB activity" evidence="16">
    <location>
        <position position="39"/>
    </location>
</feature>
<dbReference type="InterPro" id="IPR001127">
    <property type="entry name" value="PTS_EIIA_1_perm"/>
</dbReference>
<keyword evidence="3" id="KW-1003">Cell membrane</keyword>
<keyword evidence="4" id="KW-0762">Sugar transport</keyword>
<dbReference type="PANTHER" id="PTHR30175:SF1">
    <property type="entry name" value="PTS SYSTEM ARBUTIN-, CELLOBIOSE-, AND SALICIN-SPECIFIC EIIBC COMPONENT-RELATED"/>
    <property type="match status" value="1"/>
</dbReference>
<dbReference type="Pfam" id="PF00358">
    <property type="entry name" value="PTS_EIIA_1"/>
    <property type="match status" value="1"/>
</dbReference>
<evidence type="ECO:0000259" key="19">
    <source>
        <dbReference type="PROSITE" id="PS51098"/>
    </source>
</evidence>
<dbReference type="PROSITE" id="PS51098">
    <property type="entry name" value="PTS_EIIB_TYPE_1"/>
    <property type="match status" value="1"/>
</dbReference>
<feature type="transmembrane region" description="Helical" evidence="17">
    <location>
        <begin position="154"/>
        <end position="174"/>
    </location>
</feature>
<dbReference type="SUPFAM" id="SSF51261">
    <property type="entry name" value="Duplicated hybrid motif"/>
    <property type="match status" value="1"/>
</dbReference>
<keyword evidence="5 21" id="KW-0808">Transferase</keyword>
<feature type="transmembrane region" description="Helical" evidence="17">
    <location>
        <begin position="390"/>
        <end position="406"/>
    </location>
</feature>
<keyword evidence="7 17" id="KW-0812">Transmembrane</keyword>
<dbReference type="SUPFAM" id="SSF55604">
    <property type="entry name" value="Glucose permease domain IIB"/>
    <property type="match status" value="1"/>
</dbReference>
<evidence type="ECO:0000256" key="6">
    <source>
        <dbReference type="ARBA" id="ARBA00022683"/>
    </source>
</evidence>
<accession>A0A125W2X5</accession>
<dbReference type="Pfam" id="PF00367">
    <property type="entry name" value="PTS_EIIB"/>
    <property type="match status" value="1"/>
</dbReference>
<keyword evidence="6" id="KW-0598">Phosphotransferase system</keyword>